<name>A0A0E9WKS6_ANGAN</name>
<evidence type="ECO:0000313" key="1">
    <source>
        <dbReference type="EMBL" id="JAH90881.1"/>
    </source>
</evidence>
<reference evidence="1" key="2">
    <citation type="journal article" date="2015" name="Fish Shellfish Immunol.">
        <title>Early steps in the European eel (Anguilla anguilla)-Vibrio vulnificus interaction in the gills: Role of the RtxA13 toxin.</title>
        <authorList>
            <person name="Callol A."/>
            <person name="Pajuelo D."/>
            <person name="Ebbesson L."/>
            <person name="Teles M."/>
            <person name="MacKenzie S."/>
            <person name="Amaro C."/>
        </authorList>
    </citation>
    <scope>NUCLEOTIDE SEQUENCE</scope>
</reference>
<accession>A0A0E9WKS6</accession>
<dbReference type="EMBL" id="GBXM01017696">
    <property type="protein sequence ID" value="JAH90881.1"/>
    <property type="molecule type" value="Transcribed_RNA"/>
</dbReference>
<reference evidence="1" key="1">
    <citation type="submission" date="2014-11" db="EMBL/GenBank/DDBJ databases">
        <authorList>
            <person name="Amaro Gonzalez C."/>
        </authorList>
    </citation>
    <scope>NUCLEOTIDE SEQUENCE</scope>
</reference>
<protein>
    <submittedName>
        <fullName evidence="1">Uncharacterized protein</fullName>
    </submittedName>
</protein>
<organism evidence="1">
    <name type="scientific">Anguilla anguilla</name>
    <name type="common">European freshwater eel</name>
    <name type="synonym">Muraena anguilla</name>
    <dbReference type="NCBI Taxonomy" id="7936"/>
    <lineage>
        <taxon>Eukaryota</taxon>
        <taxon>Metazoa</taxon>
        <taxon>Chordata</taxon>
        <taxon>Craniata</taxon>
        <taxon>Vertebrata</taxon>
        <taxon>Euteleostomi</taxon>
        <taxon>Actinopterygii</taxon>
        <taxon>Neopterygii</taxon>
        <taxon>Teleostei</taxon>
        <taxon>Anguilliformes</taxon>
        <taxon>Anguillidae</taxon>
        <taxon>Anguilla</taxon>
    </lineage>
</organism>
<proteinExistence type="predicted"/>
<sequence>MHTLAMEGRLNSTAQSHPALYIFTKEYRDKCLKSEALRAVATVLSVNASSLVIF</sequence>
<dbReference type="AlphaFoldDB" id="A0A0E9WKS6"/>